<sequence>MTEIALSCGFSNIIYFTRFYKESKNISPLKFRKGN</sequence>
<reference evidence="5 6" key="1">
    <citation type="submission" date="2024-08" db="EMBL/GenBank/DDBJ databases">
        <title>Clostridium lapicellarii sp. nov., and Clostridium renhuaiense sp. nov., two species isolated from the mud in a fermentation cellar used for producing sauce-flavour Chinese liquors.</title>
        <authorList>
            <person name="Yang F."/>
            <person name="Wang H."/>
            <person name="Chen L.Q."/>
            <person name="Zhou N."/>
            <person name="Lu J.J."/>
            <person name="Pu X.X."/>
            <person name="Wan B."/>
            <person name="Wang L."/>
            <person name="Liu S.J."/>
        </authorList>
    </citation>
    <scope>NUCLEOTIDE SEQUENCE [LARGE SCALE GENOMIC DNA]</scope>
    <source>
        <strain evidence="5 6">MT-5</strain>
    </source>
</reference>
<dbReference type="InterPro" id="IPR020449">
    <property type="entry name" value="Tscrpt_reg_AraC-type_HTH"/>
</dbReference>
<proteinExistence type="predicted"/>
<keyword evidence="2" id="KW-0238">DNA-binding</keyword>
<dbReference type="SUPFAM" id="SSF46689">
    <property type="entry name" value="Homeodomain-like"/>
    <property type="match status" value="1"/>
</dbReference>
<dbReference type="InterPro" id="IPR018060">
    <property type="entry name" value="HTH_AraC"/>
</dbReference>
<organism evidence="5 6">
    <name type="scientific">Clostridium moutaii</name>
    <dbReference type="NCBI Taxonomy" id="3240932"/>
    <lineage>
        <taxon>Bacteria</taxon>
        <taxon>Bacillati</taxon>
        <taxon>Bacillota</taxon>
        <taxon>Clostridia</taxon>
        <taxon>Eubacteriales</taxon>
        <taxon>Clostridiaceae</taxon>
        <taxon>Clostridium</taxon>
    </lineage>
</organism>
<protein>
    <submittedName>
        <fullName evidence="5">Helix-turn-helix domain-containing protein</fullName>
    </submittedName>
</protein>
<accession>A0ABV4BVF0</accession>
<evidence type="ECO:0000256" key="3">
    <source>
        <dbReference type="ARBA" id="ARBA00023163"/>
    </source>
</evidence>
<evidence type="ECO:0000256" key="1">
    <source>
        <dbReference type="ARBA" id="ARBA00023015"/>
    </source>
</evidence>
<comment type="caution">
    <text evidence="5">The sequence shown here is derived from an EMBL/GenBank/DDBJ whole genome shotgun (WGS) entry which is preliminary data.</text>
</comment>
<dbReference type="RefSeq" id="WP_369705630.1">
    <property type="nucleotide sequence ID" value="NZ_JBGEWD010000023.1"/>
</dbReference>
<gene>
    <name evidence="5" type="ORF">AB8U03_16285</name>
</gene>
<evidence type="ECO:0000256" key="2">
    <source>
        <dbReference type="ARBA" id="ARBA00023125"/>
    </source>
</evidence>
<evidence type="ECO:0000313" key="6">
    <source>
        <dbReference type="Proteomes" id="UP001564657"/>
    </source>
</evidence>
<dbReference type="Gene3D" id="1.10.10.60">
    <property type="entry name" value="Homeodomain-like"/>
    <property type="match status" value="1"/>
</dbReference>
<feature type="domain" description="HTH araC/xylS-type" evidence="4">
    <location>
        <begin position="1"/>
        <end position="34"/>
    </location>
</feature>
<evidence type="ECO:0000313" key="5">
    <source>
        <dbReference type="EMBL" id="MEY8001726.1"/>
    </source>
</evidence>
<dbReference type="InterPro" id="IPR009057">
    <property type="entry name" value="Homeodomain-like_sf"/>
</dbReference>
<dbReference type="EMBL" id="JBGEWD010000023">
    <property type="protein sequence ID" value="MEY8001726.1"/>
    <property type="molecule type" value="Genomic_DNA"/>
</dbReference>
<dbReference type="PRINTS" id="PR00032">
    <property type="entry name" value="HTHARAC"/>
</dbReference>
<evidence type="ECO:0000259" key="4">
    <source>
        <dbReference type="PROSITE" id="PS01124"/>
    </source>
</evidence>
<keyword evidence="3" id="KW-0804">Transcription</keyword>
<dbReference type="Proteomes" id="UP001564657">
    <property type="component" value="Unassembled WGS sequence"/>
</dbReference>
<dbReference type="PROSITE" id="PS01124">
    <property type="entry name" value="HTH_ARAC_FAMILY_2"/>
    <property type="match status" value="1"/>
</dbReference>
<keyword evidence="6" id="KW-1185">Reference proteome</keyword>
<keyword evidence="1" id="KW-0805">Transcription regulation</keyword>
<name>A0ABV4BVF0_9CLOT</name>